<proteinExistence type="predicted"/>
<feature type="transmembrane region" description="Helical" evidence="1">
    <location>
        <begin position="51"/>
        <end position="73"/>
    </location>
</feature>
<organism evidence="2 3">
    <name type="scientific">Xanthomonas sacchari</name>
    <dbReference type="NCBI Taxonomy" id="56458"/>
    <lineage>
        <taxon>Bacteria</taxon>
        <taxon>Pseudomonadati</taxon>
        <taxon>Pseudomonadota</taxon>
        <taxon>Gammaproteobacteria</taxon>
        <taxon>Lysobacterales</taxon>
        <taxon>Lysobacteraceae</taxon>
        <taxon>Xanthomonas</taxon>
    </lineage>
</organism>
<comment type="caution">
    <text evidence="2">The sequence shown here is derived from an EMBL/GenBank/DDBJ whole genome shotgun (WGS) entry which is preliminary data.</text>
</comment>
<feature type="transmembrane region" description="Helical" evidence="1">
    <location>
        <begin position="85"/>
        <end position="106"/>
    </location>
</feature>
<dbReference type="GeneID" id="93877988"/>
<feature type="transmembrane region" description="Helical" evidence="1">
    <location>
        <begin position="12"/>
        <end position="39"/>
    </location>
</feature>
<keyword evidence="1" id="KW-0812">Transmembrane</keyword>
<dbReference type="EMBL" id="MDEK01000005">
    <property type="protein sequence ID" value="PPU83493.1"/>
    <property type="molecule type" value="Genomic_DNA"/>
</dbReference>
<dbReference type="RefSeq" id="WP_010344540.1">
    <property type="nucleotide sequence ID" value="NZ_CP132343.1"/>
</dbReference>
<sequence>MTAPAPRPRSGLGIASLATSLLSALVLLAALVLSTFFVIPTFAAGPHAPMSLLLGLLALFTAIAQVCAIALGVGNCLQPGRSKQYGILGLSCALLTLGAMAALMAYGMTRPG</sequence>
<dbReference type="Proteomes" id="UP000247346">
    <property type="component" value="Unassembled WGS sequence"/>
</dbReference>
<dbReference type="AlphaFoldDB" id="A0A2P5Z5V4"/>
<evidence type="ECO:0000313" key="3">
    <source>
        <dbReference type="Proteomes" id="UP000247346"/>
    </source>
</evidence>
<gene>
    <name evidence="2" type="ORF">XsacCFBP4641_07010</name>
</gene>
<accession>A0A2P5Z5V4</accession>
<evidence type="ECO:0000313" key="2">
    <source>
        <dbReference type="EMBL" id="PPU83493.1"/>
    </source>
</evidence>
<evidence type="ECO:0000256" key="1">
    <source>
        <dbReference type="SAM" id="Phobius"/>
    </source>
</evidence>
<name>A0A2P5Z5V4_9XANT</name>
<keyword evidence="1" id="KW-1133">Transmembrane helix</keyword>
<protein>
    <submittedName>
        <fullName evidence="2">Uncharacterized protein</fullName>
    </submittedName>
</protein>
<reference evidence="2 3" key="1">
    <citation type="submission" date="2016-08" db="EMBL/GenBank/DDBJ databases">
        <authorList>
            <person name="Seilhamer J.J."/>
        </authorList>
    </citation>
    <scope>NUCLEOTIDE SEQUENCE [LARGE SCALE GENOMIC DNA]</scope>
    <source>
        <strain evidence="2 3">CFBP4641</strain>
    </source>
</reference>
<keyword evidence="1" id="KW-0472">Membrane</keyword>